<organism evidence="2 3">
    <name type="scientific">Heterorhabditis bacteriophora</name>
    <name type="common">Entomopathogenic nematode worm</name>
    <dbReference type="NCBI Taxonomy" id="37862"/>
    <lineage>
        <taxon>Eukaryota</taxon>
        <taxon>Metazoa</taxon>
        <taxon>Ecdysozoa</taxon>
        <taxon>Nematoda</taxon>
        <taxon>Chromadorea</taxon>
        <taxon>Rhabditida</taxon>
        <taxon>Rhabditina</taxon>
        <taxon>Rhabditomorpha</taxon>
        <taxon>Strongyloidea</taxon>
        <taxon>Heterorhabditidae</taxon>
        <taxon>Heterorhabditis</taxon>
    </lineage>
</organism>
<feature type="compositionally biased region" description="Polar residues" evidence="1">
    <location>
        <begin position="13"/>
        <end position="25"/>
    </location>
</feature>
<sequence length="190" mass="20630">MVWIKTLRLGHSDQPSPTHSSPSGTAPSQPPPSCPTPSLAPPPPVAPRRTILPRNSAPEVGRRLENLQLAKMEDVFDDSFDPRANEKSKNSSKEYDPFGDDFLDEVLRTGDAAARAMVSKAEGVHPTPDDFQAMIDKVDKRLAEMSSGFSEGKLEMGEVLPGESFRDLEDGEYGTPVDAVNTNITGLVKK</sequence>
<dbReference type="WBParaSite" id="Hba_10402">
    <property type="protein sequence ID" value="Hba_10402"/>
    <property type="gene ID" value="Hba_10402"/>
</dbReference>
<name>A0A1I7WZ25_HETBA</name>
<evidence type="ECO:0000313" key="3">
    <source>
        <dbReference type="WBParaSite" id="Hba_10402"/>
    </source>
</evidence>
<dbReference type="Proteomes" id="UP000095283">
    <property type="component" value="Unplaced"/>
</dbReference>
<feature type="region of interest" description="Disordered" evidence="1">
    <location>
        <begin position="1"/>
        <end position="60"/>
    </location>
</feature>
<reference evidence="3" key="1">
    <citation type="submission" date="2016-11" db="UniProtKB">
        <authorList>
            <consortium name="WormBaseParasite"/>
        </authorList>
    </citation>
    <scope>IDENTIFICATION</scope>
</reference>
<feature type="compositionally biased region" description="Pro residues" evidence="1">
    <location>
        <begin position="28"/>
        <end position="46"/>
    </location>
</feature>
<accession>A0A1I7WZ25</accession>
<feature type="compositionally biased region" description="Basic and acidic residues" evidence="1">
    <location>
        <begin position="80"/>
        <end position="96"/>
    </location>
</feature>
<evidence type="ECO:0000256" key="1">
    <source>
        <dbReference type="SAM" id="MobiDB-lite"/>
    </source>
</evidence>
<evidence type="ECO:0000313" key="2">
    <source>
        <dbReference type="Proteomes" id="UP000095283"/>
    </source>
</evidence>
<feature type="region of interest" description="Disordered" evidence="1">
    <location>
        <begin position="72"/>
        <end position="98"/>
    </location>
</feature>
<keyword evidence="2" id="KW-1185">Reference proteome</keyword>
<protein>
    <submittedName>
        <fullName evidence="3">Peroxisomal biogenesis factor 19</fullName>
    </submittedName>
</protein>
<dbReference type="AlphaFoldDB" id="A0A1I7WZ25"/>
<proteinExistence type="predicted"/>